<gene>
    <name evidence="10" type="primary">parC</name>
    <name evidence="10" type="ORF">HXW94_11380</name>
</gene>
<dbReference type="GO" id="GO:0005694">
    <property type="term" value="C:chromosome"/>
    <property type="evidence" value="ECO:0007669"/>
    <property type="project" value="InterPro"/>
</dbReference>
<dbReference type="InterPro" id="IPR013757">
    <property type="entry name" value="Topo_IIA_A_a_sf"/>
</dbReference>
<dbReference type="InterPro" id="IPR002205">
    <property type="entry name" value="Topo_IIA_dom_A"/>
</dbReference>
<dbReference type="InterPro" id="IPR013760">
    <property type="entry name" value="Topo_IIA-like_dom_sf"/>
</dbReference>
<sequence>MIQTPSSRVEEFERLPFKEFTQNAYLNYSMYVILDRALPHIGDGLKPVQRRIIYSMSQLGLSSTAKFKKSARTVGDVLGKFHPHGDTACYEAMVLMAQPFSLRYPLVDGQGNWGDPNDPKSFAAMRYTESRLSRYATILLDELEQGTVAWVPNFDGTLEEPSLMPARLPNILLNGTSGIAVGMATSIPPHNLREMAKALIFLIENENADTKDLCKFIKGPDFPTHAEIITPATEIGDIYENGKGRVKMRAQYIIEDGELVFTALPYHASTEKIYEQIAAQITAKKLPMVSDLRDESDHEEPTRLVVMPRSNRVDLNALADHLFATTDLEKSFSINMNMIGLDGRPGVKNLKGILNEWLSFRKTTIEKKFRFRLEKIVSRLHILEGFKTVFLNLDQVIEIIRRTDDPAKELMDTFNLSEIQVKAVLEIRLRQLAKLEEIKITEEMAALSKEKAHLDKLLNSPRAFKAFMIKEIEEDAKSFGDKRRSPIKKRKDAEAFSVTDIIEVEPVTIILSTNGWIRTAKGHEIDPANVKFRTGDHLLCHLRTRSDKPIVLIDTSGRAYTLFSHALPSARGNGEPVTGHLTLAPDATICTMIAAEDEDLFLNAADNGYGYIIKFNDFLTNFKNGKAVITLSPNDQPMAPLPISDVNSDNVAAITTDGRMLIFPVNELPRLKKGKGNKIIHISASGKSPNPPEKLKFLKILPLNSKLVIYSGKHFLRLTPDNQQNYTSTRGRRGKLLPRGYRKVNNLEIIPIQPATDDTD</sequence>
<dbReference type="CDD" id="cd00187">
    <property type="entry name" value="TOP4c"/>
    <property type="match status" value="1"/>
</dbReference>
<dbReference type="Gene3D" id="1.10.268.10">
    <property type="entry name" value="Topoisomerase, domain 3"/>
    <property type="match status" value="1"/>
</dbReference>
<keyword evidence="4 8" id="KW-0799">Topoisomerase</keyword>
<dbReference type="GO" id="GO:0009330">
    <property type="term" value="C:DNA topoisomerase type II (double strand cut, ATP-hydrolyzing) complex"/>
    <property type="evidence" value="ECO:0007669"/>
    <property type="project" value="TreeGrafter"/>
</dbReference>
<dbReference type="Gene3D" id="3.90.199.10">
    <property type="entry name" value="Topoisomerase II, domain 5"/>
    <property type="match status" value="1"/>
</dbReference>
<keyword evidence="6" id="KW-0472">Membrane</keyword>
<dbReference type="Pfam" id="PF00521">
    <property type="entry name" value="DNA_topoisoIV"/>
    <property type="match status" value="1"/>
</dbReference>
<dbReference type="Gene3D" id="2.120.10.90">
    <property type="entry name" value="DNA gyrase/topoisomerase IV, subunit A, C-terminal"/>
    <property type="match status" value="1"/>
</dbReference>
<reference evidence="10 11" key="1">
    <citation type="submission" date="2020-06" db="EMBL/GenBank/DDBJ databases">
        <title>High-quality draft genome of sulfate reducer Desulfobacter latus type strain AcrS2 isolated from marine sediment.</title>
        <authorList>
            <person name="Hoppe M."/>
            <person name="Larsen C.K."/>
            <person name="Marshall I.P.G."/>
            <person name="Schramm A."/>
            <person name="Marietou A.G."/>
        </authorList>
    </citation>
    <scope>NUCLEOTIDE SEQUENCE [LARGE SCALE GENOMIC DNA]</scope>
    <source>
        <strain evidence="10 11">AcRS2</strain>
    </source>
</reference>
<dbReference type="EMBL" id="JACADJ010000039">
    <property type="protein sequence ID" value="NWH05579.1"/>
    <property type="molecule type" value="Genomic_DNA"/>
</dbReference>
<protein>
    <recommendedName>
        <fullName evidence="2">DNA topoisomerase (ATP-hydrolyzing)</fullName>
        <ecNumber evidence="2">5.6.2.2</ecNumber>
    </recommendedName>
</protein>
<feature type="domain" description="Topo IIA-type catalytic" evidence="9">
    <location>
        <begin position="38"/>
        <end position="501"/>
    </location>
</feature>
<dbReference type="NCBIfam" id="NF004044">
    <property type="entry name" value="PRK05561.1"/>
    <property type="match status" value="1"/>
</dbReference>
<name>A0A850SWQ9_9BACT</name>
<dbReference type="EC" id="5.6.2.2" evidence="2"/>
<dbReference type="InterPro" id="IPR035516">
    <property type="entry name" value="Gyrase/topoIV_suA_C"/>
</dbReference>
<dbReference type="SUPFAM" id="SSF101904">
    <property type="entry name" value="GyrA/ParC C-terminal domain-like"/>
    <property type="match status" value="1"/>
</dbReference>
<dbReference type="RefSeq" id="WP_178367036.1">
    <property type="nucleotide sequence ID" value="NZ_JACADJ010000039.1"/>
</dbReference>
<dbReference type="PROSITE" id="PS52040">
    <property type="entry name" value="TOPO_IIA"/>
    <property type="match status" value="1"/>
</dbReference>
<evidence type="ECO:0000313" key="10">
    <source>
        <dbReference type="EMBL" id="NWH05579.1"/>
    </source>
</evidence>
<dbReference type="InterPro" id="IPR013758">
    <property type="entry name" value="Topo_IIA_A/C_ab"/>
</dbReference>
<dbReference type="GO" id="GO:0007059">
    <property type="term" value="P:chromosome segregation"/>
    <property type="evidence" value="ECO:0007669"/>
    <property type="project" value="TreeGrafter"/>
</dbReference>
<dbReference type="GO" id="GO:0003918">
    <property type="term" value="F:DNA topoisomerase type II (double strand cut, ATP-hydrolyzing) activity"/>
    <property type="evidence" value="ECO:0007669"/>
    <property type="project" value="UniProtKB-EC"/>
</dbReference>
<comment type="catalytic activity">
    <reaction evidence="1 8">
        <text>ATP-dependent breakage, passage and rejoining of double-stranded DNA.</text>
        <dbReference type="EC" id="5.6.2.2"/>
    </reaction>
</comment>
<comment type="caution">
    <text evidence="10">The sequence shown here is derived from an EMBL/GenBank/DDBJ whole genome shotgun (WGS) entry which is preliminary data.</text>
</comment>
<dbReference type="SUPFAM" id="SSF56719">
    <property type="entry name" value="Type II DNA topoisomerase"/>
    <property type="match status" value="1"/>
</dbReference>
<dbReference type="FunFam" id="1.10.268.10:FF:000001">
    <property type="entry name" value="DNA gyrase subunit A"/>
    <property type="match status" value="1"/>
</dbReference>
<evidence type="ECO:0000313" key="11">
    <source>
        <dbReference type="Proteomes" id="UP000553343"/>
    </source>
</evidence>
<dbReference type="GO" id="GO:0003677">
    <property type="term" value="F:DNA binding"/>
    <property type="evidence" value="ECO:0007669"/>
    <property type="project" value="UniProtKB-UniRule"/>
</dbReference>
<dbReference type="PANTHER" id="PTHR43493">
    <property type="entry name" value="DNA GYRASE/TOPOISOMERASE SUBUNIT A"/>
    <property type="match status" value="1"/>
</dbReference>
<proteinExistence type="inferred from homology"/>
<feature type="active site" description="O-(5'-phospho-DNA)-tyrosine intermediate" evidence="8">
    <location>
        <position position="127"/>
    </location>
</feature>
<evidence type="ECO:0000256" key="5">
    <source>
        <dbReference type="ARBA" id="ARBA00023125"/>
    </source>
</evidence>
<dbReference type="InterPro" id="IPR050220">
    <property type="entry name" value="Type_II_DNA_Topoisomerases"/>
</dbReference>
<dbReference type="GO" id="GO:0005737">
    <property type="term" value="C:cytoplasm"/>
    <property type="evidence" value="ECO:0007669"/>
    <property type="project" value="TreeGrafter"/>
</dbReference>
<keyword evidence="5 8" id="KW-0238">DNA-binding</keyword>
<accession>A0A850SWQ9</accession>
<evidence type="ECO:0000256" key="1">
    <source>
        <dbReference type="ARBA" id="ARBA00000185"/>
    </source>
</evidence>
<evidence type="ECO:0000259" key="9">
    <source>
        <dbReference type="PROSITE" id="PS52040"/>
    </source>
</evidence>
<dbReference type="Gene3D" id="3.30.1360.40">
    <property type="match status" value="1"/>
</dbReference>
<keyword evidence="7 8" id="KW-0413">Isomerase</keyword>
<dbReference type="AlphaFoldDB" id="A0A850SWQ9"/>
<evidence type="ECO:0000256" key="7">
    <source>
        <dbReference type="ARBA" id="ARBA00023235"/>
    </source>
</evidence>
<dbReference type="PANTHER" id="PTHR43493:SF1">
    <property type="entry name" value="DNA TOPOISOMERASE 4 SUBUNIT A"/>
    <property type="match status" value="1"/>
</dbReference>
<dbReference type="NCBIfam" id="TIGR01062">
    <property type="entry name" value="parC_Gneg"/>
    <property type="match status" value="1"/>
</dbReference>
<keyword evidence="3" id="KW-1003">Cell membrane</keyword>
<evidence type="ECO:0000256" key="2">
    <source>
        <dbReference type="ARBA" id="ARBA00012895"/>
    </source>
</evidence>
<dbReference type="GO" id="GO:0005524">
    <property type="term" value="F:ATP binding"/>
    <property type="evidence" value="ECO:0007669"/>
    <property type="project" value="InterPro"/>
</dbReference>
<evidence type="ECO:0000256" key="3">
    <source>
        <dbReference type="ARBA" id="ARBA00022475"/>
    </source>
</evidence>
<dbReference type="Proteomes" id="UP000553343">
    <property type="component" value="Unassembled WGS sequence"/>
</dbReference>
<keyword evidence="11" id="KW-1185">Reference proteome</keyword>
<dbReference type="SMART" id="SM00434">
    <property type="entry name" value="TOP4c"/>
    <property type="match status" value="1"/>
</dbReference>
<dbReference type="InterPro" id="IPR005742">
    <property type="entry name" value="TopoIV_A_Gneg"/>
</dbReference>
<dbReference type="GO" id="GO:0006265">
    <property type="term" value="P:DNA topological change"/>
    <property type="evidence" value="ECO:0007669"/>
    <property type="project" value="UniProtKB-UniRule"/>
</dbReference>
<organism evidence="10 11">
    <name type="scientific">Desulfobacter latus</name>
    <dbReference type="NCBI Taxonomy" id="2292"/>
    <lineage>
        <taxon>Bacteria</taxon>
        <taxon>Pseudomonadati</taxon>
        <taxon>Thermodesulfobacteriota</taxon>
        <taxon>Desulfobacteria</taxon>
        <taxon>Desulfobacterales</taxon>
        <taxon>Desulfobacteraceae</taxon>
        <taxon>Desulfobacter</taxon>
    </lineage>
</organism>
<evidence type="ECO:0000256" key="4">
    <source>
        <dbReference type="ARBA" id="ARBA00023029"/>
    </source>
</evidence>
<evidence type="ECO:0000256" key="6">
    <source>
        <dbReference type="ARBA" id="ARBA00023136"/>
    </source>
</evidence>
<dbReference type="HAMAP" id="MF_00936">
    <property type="entry name" value="ParC_type1"/>
    <property type="match status" value="1"/>
</dbReference>
<evidence type="ECO:0000256" key="8">
    <source>
        <dbReference type="PROSITE-ProRule" id="PRU01384"/>
    </source>
</evidence>